<reference evidence="2 3" key="1">
    <citation type="submission" date="2012-09" db="EMBL/GenBank/DDBJ databases">
        <title>Genome Sequence of Bacillus sp. DW5-4.</title>
        <authorList>
            <person name="Lai Q."/>
            <person name="Liu Y."/>
            <person name="Shao Z."/>
        </authorList>
    </citation>
    <scope>NUCLEOTIDE SEQUENCE [LARGE SCALE GENOMIC DNA]</scope>
    <source>
        <strain evidence="2 3">DW5-4</strain>
    </source>
</reference>
<keyword evidence="3" id="KW-1185">Reference proteome</keyword>
<accession>A0A081L6U2</accession>
<evidence type="ECO:0000256" key="1">
    <source>
        <dbReference type="SAM" id="MobiDB-lite"/>
    </source>
</evidence>
<protein>
    <recommendedName>
        <fullName evidence="4">Phage protein</fullName>
    </recommendedName>
</protein>
<sequence length="107" mass="11973">MLKLTMIDSQTKEEKTYTKDMPSARQLRRALEIQAQAEQGEMEGAAMLDEMVTYVVGVFGDQFSYDDFLDNIPSDKAFETIADVLMQVTGQKKGNDGSKKKAVKAQK</sequence>
<gene>
    <name evidence="2" type="ORF">BA70_12760</name>
</gene>
<name>A0A081L6U2_9BACI</name>
<dbReference type="AlphaFoldDB" id="A0A081L6U2"/>
<feature type="region of interest" description="Disordered" evidence="1">
    <location>
        <begin position="1"/>
        <end position="22"/>
    </location>
</feature>
<evidence type="ECO:0000313" key="3">
    <source>
        <dbReference type="Proteomes" id="UP000028091"/>
    </source>
</evidence>
<dbReference type="NCBIfam" id="NF047360">
    <property type="entry name" value="tail_chap_PVL"/>
    <property type="match status" value="1"/>
</dbReference>
<proteinExistence type="predicted"/>
<dbReference type="InterPro" id="IPR057006">
    <property type="entry name" value="Phage_TAC_19"/>
</dbReference>
<comment type="caution">
    <text evidence="2">The sequence shown here is derived from an EMBL/GenBank/DDBJ whole genome shotgun (WGS) entry which is preliminary data.</text>
</comment>
<dbReference type="Proteomes" id="UP000028091">
    <property type="component" value="Unassembled WGS sequence"/>
</dbReference>
<evidence type="ECO:0008006" key="4">
    <source>
        <dbReference type="Google" id="ProtNLM"/>
    </source>
</evidence>
<dbReference type="Pfam" id="PF23857">
    <property type="entry name" value="Phage_TAC_19"/>
    <property type="match status" value="1"/>
</dbReference>
<dbReference type="EMBL" id="JOTP01000037">
    <property type="protein sequence ID" value="KEP24968.1"/>
    <property type="molecule type" value="Genomic_DNA"/>
</dbReference>
<organism evidence="2 3">
    <name type="scientific">Bacillus zhangzhouensis</name>
    <dbReference type="NCBI Taxonomy" id="1178540"/>
    <lineage>
        <taxon>Bacteria</taxon>
        <taxon>Bacillati</taxon>
        <taxon>Bacillota</taxon>
        <taxon>Bacilli</taxon>
        <taxon>Bacillales</taxon>
        <taxon>Bacillaceae</taxon>
        <taxon>Bacillus</taxon>
    </lineage>
</organism>
<evidence type="ECO:0000313" key="2">
    <source>
        <dbReference type="EMBL" id="KEP24968.1"/>
    </source>
</evidence>